<evidence type="ECO:0000256" key="1">
    <source>
        <dbReference type="SAM" id="MobiDB-lite"/>
    </source>
</evidence>
<dbReference type="EnsemblMetazoa" id="G24848.1">
    <property type="protein sequence ID" value="G24848.1:cds"/>
    <property type="gene ID" value="G24848"/>
</dbReference>
<evidence type="ECO:0000313" key="3">
    <source>
        <dbReference type="Proteomes" id="UP000005408"/>
    </source>
</evidence>
<evidence type="ECO:0000313" key="2">
    <source>
        <dbReference type="EnsemblMetazoa" id="G24848.1:cds"/>
    </source>
</evidence>
<name>A0A8W8KSE4_MAGGI</name>
<accession>A0A8W8KSE4</accession>
<dbReference type="AlphaFoldDB" id="A0A8W8KSE4"/>
<feature type="region of interest" description="Disordered" evidence="1">
    <location>
        <begin position="449"/>
        <end position="473"/>
    </location>
</feature>
<dbReference type="Proteomes" id="UP000005408">
    <property type="component" value="Unassembled WGS sequence"/>
</dbReference>
<organism evidence="2 3">
    <name type="scientific">Magallana gigas</name>
    <name type="common">Pacific oyster</name>
    <name type="synonym">Crassostrea gigas</name>
    <dbReference type="NCBI Taxonomy" id="29159"/>
    <lineage>
        <taxon>Eukaryota</taxon>
        <taxon>Metazoa</taxon>
        <taxon>Spiralia</taxon>
        <taxon>Lophotrochozoa</taxon>
        <taxon>Mollusca</taxon>
        <taxon>Bivalvia</taxon>
        <taxon>Autobranchia</taxon>
        <taxon>Pteriomorphia</taxon>
        <taxon>Ostreida</taxon>
        <taxon>Ostreoidea</taxon>
        <taxon>Ostreidae</taxon>
        <taxon>Magallana</taxon>
    </lineage>
</organism>
<feature type="compositionally biased region" description="Basic and acidic residues" evidence="1">
    <location>
        <begin position="16"/>
        <end position="26"/>
    </location>
</feature>
<protein>
    <submittedName>
        <fullName evidence="2">Uncharacterized protein</fullName>
    </submittedName>
</protein>
<proteinExistence type="predicted"/>
<feature type="compositionally biased region" description="Acidic residues" evidence="1">
    <location>
        <begin position="1"/>
        <end position="15"/>
    </location>
</feature>
<keyword evidence="3" id="KW-1185">Reference proteome</keyword>
<sequence>MEHDEITDDATDEDDQKPQPSEDIRKSGRKKRPPASYSPERTEIKRRRVFKKNAVNSTNRKCDLLPNGEPFSCGRCGSPYVVNKRSKTSLKNCQSRHRPMPYEIYDPITKKNLLICNFCYLIFVKQRAKRASLTKKPEPEVKEHYLQTCQVEAQALANRLQKPEANRLFCPEYSKEPCGCIQKYLKNQGDPGQADVRGRELCDLLQKALQLAKLKFYPLPELDGNDKPIRKNARKKNFVGLGMGHKRSRAFEAFVMEKRQYLRNVVKLCERGCQKVLAYSNNFLHKRLRTEKDNCRVVIQRSKRTMGLLTAFEEFSKNKCCVDNCVKMADTHRKLLADWRERARTSQIEARRVIAEMLIPSAGCSKNCYNFINMVTGSSKGVISKVSQQMLWTGGDKEPPVHGLVKKANSIKAEAHTQSQPQSLIKANTDVSAVVNPSLDVQDIYGQPSGELEQVSGHPEGQTHSQPDPKQQAVISPDSQQQQLLQLQQIFEHQQQQLIQQQLLQHTLLNERMDNSSCTAQNVISIQQLMDQMSVQVMNTQLQLQQSLQQLIAMGTQSNQSELSVPTVNQTQLILPANQQHRGVIVNNQQENLQENTLIRPPPTDQHTTVDQTPQPVYIQLNQSVGQTSYIQGLPMTQPNYLTPVGTFVYSRGNSTFIPYNQSGISSSNSTQTGVSTVNSSFSQTANMQCTTTASTARAINGGDRIQSTSLGSAFVTVSKPTENVTPNVVTSVTKSQPSQITVVYPGTKSFVKQKVSASTSSSSVANDSTVGVLRSGVRALGDTQNMRYSVAPTAREVTKPAKESFATYATSVPLNPAKTSDQGQTVASFPISTPNCVPPSSDKVIQVQAITDPNMLLKLLEQSSCVQTPHSTTSTKPAPVTSTFMGEADNTRINSVVHINPNQGNILVQENHSHVIHVSSVPTGITNSTNVNPPSYTYIFNPTTPPSQPVTVDVGHQIEQPPAAVATTMNSNIAPNSGGAMNCVNSPNTGLATQNLPNPQLVAIDPNLLIRLCQQAFSYQALDPSKDRPKKAQ</sequence>
<feature type="compositionally biased region" description="Polar residues" evidence="1">
    <location>
        <begin position="462"/>
        <end position="473"/>
    </location>
</feature>
<feature type="region of interest" description="Disordered" evidence="1">
    <location>
        <begin position="1"/>
        <end position="45"/>
    </location>
</feature>
<reference evidence="2" key="1">
    <citation type="submission" date="2022-08" db="UniProtKB">
        <authorList>
            <consortium name="EnsemblMetazoa"/>
        </authorList>
    </citation>
    <scope>IDENTIFICATION</scope>
    <source>
        <strain evidence="2">05x7-T-G4-1.051#20</strain>
    </source>
</reference>